<dbReference type="InterPro" id="IPR052414">
    <property type="entry name" value="U3_snoRNA-assoc_WDR"/>
</dbReference>
<keyword evidence="6" id="KW-1185">Reference proteome</keyword>
<dbReference type="GO" id="GO:0000462">
    <property type="term" value="P:maturation of SSU-rRNA from tricistronic rRNA transcript (SSU-rRNA, 5.8S rRNA, LSU-rRNA)"/>
    <property type="evidence" value="ECO:0007669"/>
    <property type="project" value="TreeGrafter"/>
</dbReference>
<dbReference type="InterPro" id="IPR007148">
    <property type="entry name" value="SSU_processome_Utp12"/>
</dbReference>
<evidence type="ECO:0000259" key="5">
    <source>
        <dbReference type="Pfam" id="PF04003"/>
    </source>
</evidence>
<evidence type="ECO:0000256" key="3">
    <source>
        <dbReference type="ARBA" id="ARBA00038335"/>
    </source>
</evidence>
<dbReference type="GO" id="GO:0005730">
    <property type="term" value="C:nucleolus"/>
    <property type="evidence" value="ECO:0007669"/>
    <property type="project" value="TreeGrafter"/>
</dbReference>
<evidence type="ECO:0000256" key="1">
    <source>
        <dbReference type="ARBA" id="ARBA00004123"/>
    </source>
</evidence>
<feature type="region of interest" description="Disordered" evidence="4">
    <location>
        <begin position="1"/>
        <end position="30"/>
    </location>
</feature>
<organism evidence="6 7">
    <name type="scientific">Romanomermis culicivorax</name>
    <name type="common">Nematode worm</name>
    <dbReference type="NCBI Taxonomy" id="13658"/>
    <lineage>
        <taxon>Eukaryota</taxon>
        <taxon>Metazoa</taxon>
        <taxon>Ecdysozoa</taxon>
        <taxon>Nematoda</taxon>
        <taxon>Enoplea</taxon>
        <taxon>Dorylaimia</taxon>
        <taxon>Mermithida</taxon>
        <taxon>Mermithoidea</taxon>
        <taxon>Mermithidae</taxon>
        <taxon>Romanomermis</taxon>
    </lineage>
</organism>
<feature type="region of interest" description="Disordered" evidence="4">
    <location>
        <begin position="176"/>
        <end position="274"/>
    </location>
</feature>
<dbReference type="AlphaFoldDB" id="A0A915K539"/>
<protein>
    <submittedName>
        <fullName evidence="7">Small-subunit processome Utp12 domain-containing protein</fullName>
    </submittedName>
</protein>
<dbReference type="PANTHER" id="PTHR44267">
    <property type="entry name" value="WD REPEAT-CONTAINING PROTEIN 43"/>
    <property type="match status" value="1"/>
</dbReference>
<evidence type="ECO:0000313" key="6">
    <source>
        <dbReference type="Proteomes" id="UP000887565"/>
    </source>
</evidence>
<dbReference type="Pfam" id="PF04003">
    <property type="entry name" value="Utp12"/>
    <property type="match status" value="1"/>
</dbReference>
<keyword evidence="2" id="KW-0539">Nucleus</keyword>
<dbReference type="Proteomes" id="UP000887565">
    <property type="component" value="Unplaced"/>
</dbReference>
<reference evidence="7" key="1">
    <citation type="submission" date="2022-11" db="UniProtKB">
        <authorList>
            <consortium name="WormBaseParasite"/>
        </authorList>
    </citation>
    <scope>IDENTIFICATION</scope>
</reference>
<proteinExistence type="inferred from homology"/>
<feature type="compositionally biased region" description="Basic and acidic residues" evidence="4">
    <location>
        <begin position="1"/>
        <end position="22"/>
    </location>
</feature>
<feature type="compositionally biased region" description="Acidic residues" evidence="4">
    <location>
        <begin position="249"/>
        <end position="274"/>
    </location>
</feature>
<evidence type="ECO:0000256" key="2">
    <source>
        <dbReference type="ARBA" id="ARBA00023242"/>
    </source>
</evidence>
<accession>A0A915K539</accession>
<sequence>MEQVPMEDRLKAMPRDDETDKKKLSKRSKTNLTGGDSLAVLLEQGLRSGDKHILDQILDKSEDAIVCSTIKQLSIQSLAPLLKELNSRLKNKTDLTACIKWLRYTLVQNTSFLSSNPELVEELCSYYREFESRISLMQSMIKLQGKINFLLDQYDEANNKDHFKVDDQDALAVFEDASSTDTESEAALDKEAESENEEDWNDLDWNENDENKKDDDDTDEELLRLSGSKKGENIDDEDSMSQMSVGADNIEDSAREEEDGGEEDDDESEDMQAG</sequence>
<comment type="subcellular location">
    <subcellularLocation>
        <location evidence="1">Nucleus</location>
    </subcellularLocation>
</comment>
<dbReference type="WBParaSite" id="nRc.2.0.1.t33448-RA">
    <property type="protein sequence ID" value="nRc.2.0.1.t33448-RA"/>
    <property type="gene ID" value="nRc.2.0.1.g33448"/>
</dbReference>
<evidence type="ECO:0000256" key="4">
    <source>
        <dbReference type="SAM" id="MobiDB-lite"/>
    </source>
</evidence>
<feature type="domain" description="Small-subunit processome Utp12" evidence="5">
    <location>
        <begin position="50"/>
        <end position="151"/>
    </location>
</feature>
<name>A0A915K539_ROMCU</name>
<feature type="compositionally biased region" description="Acidic residues" evidence="4">
    <location>
        <begin position="194"/>
        <end position="208"/>
    </location>
</feature>
<dbReference type="OMA" id="EDWWDEG"/>
<evidence type="ECO:0000313" key="7">
    <source>
        <dbReference type="WBParaSite" id="nRc.2.0.1.t33448-RA"/>
    </source>
</evidence>
<dbReference type="PANTHER" id="PTHR44267:SF1">
    <property type="entry name" value="WD REPEAT-CONTAINING PROTEIN 43"/>
    <property type="match status" value="1"/>
</dbReference>
<comment type="similarity">
    <text evidence="3">Belongs to the UTP5 family.</text>
</comment>